<dbReference type="Pfam" id="PF01022">
    <property type="entry name" value="HTH_5"/>
    <property type="match status" value="1"/>
</dbReference>
<dbReference type="GO" id="GO:0003677">
    <property type="term" value="F:DNA binding"/>
    <property type="evidence" value="ECO:0007669"/>
    <property type="project" value="UniProtKB-KW"/>
</dbReference>
<proteinExistence type="predicted"/>
<dbReference type="PANTHER" id="PTHR43132:SF2">
    <property type="entry name" value="ARSENICAL RESISTANCE OPERON REPRESSOR ARSR-RELATED"/>
    <property type="match status" value="1"/>
</dbReference>
<dbReference type="InterPro" id="IPR036390">
    <property type="entry name" value="WH_DNA-bd_sf"/>
</dbReference>
<gene>
    <name evidence="6" type="ORF">L1994_11290</name>
</gene>
<dbReference type="CDD" id="cd00090">
    <property type="entry name" value="HTH_ARSR"/>
    <property type="match status" value="1"/>
</dbReference>
<dbReference type="AlphaFoldDB" id="A0AAF0FN32"/>
<dbReference type="Gene3D" id="1.10.10.10">
    <property type="entry name" value="Winged helix-like DNA-binding domain superfamily/Winged helix DNA-binding domain"/>
    <property type="match status" value="1"/>
</dbReference>
<keyword evidence="3" id="KW-0804">Transcription</keyword>
<dbReference type="InterPro" id="IPR051011">
    <property type="entry name" value="Metal_resp_trans_reg"/>
</dbReference>
<dbReference type="PRINTS" id="PR00778">
    <property type="entry name" value="HTHARSR"/>
</dbReference>
<organism evidence="6 7">
    <name type="scientific">Methanomicrobium antiquum</name>
    <dbReference type="NCBI Taxonomy" id="487686"/>
    <lineage>
        <taxon>Archaea</taxon>
        <taxon>Methanobacteriati</taxon>
        <taxon>Methanobacteriota</taxon>
        <taxon>Stenosarchaea group</taxon>
        <taxon>Methanomicrobia</taxon>
        <taxon>Methanomicrobiales</taxon>
        <taxon>Methanomicrobiaceae</taxon>
        <taxon>Methanomicrobium</taxon>
    </lineage>
</organism>
<evidence type="ECO:0000259" key="5">
    <source>
        <dbReference type="PROSITE" id="PS50987"/>
    </source>
</evidence>
<evidence type="ECO:0000256" key="3">
    <source>
        <dbReference type="ARBA" id="ARBA00023163"/>
    </source>
</evidence>
<evidence type="ECO:0000313" key="7">
    <source>
        <dbReference type="Proteomes" id="UP001218895"/>
    </source>
</evidence>
<keyword evidence="7" id="KW-1185">Reference proteome</keyword>
<dbReference type="EMBL" id="CP091092">
    <property type="protein sequence ID" value="WFN36705.1"/>
    <property type="molecule type" value="Genomic_DNA"/>
</dbReference>
<dbReference type="GO" id="GO:0003700">
    <property type="term" value="F:DNA-binding transcription factor activity"/>
    <property type="evidence" value="ECO:0007669"/>
    <property type="project" value="InterPro"/>
</dbReference>
<dbReference type="NCBIfam" id="NF033788">
    <property type="entry name" value="HTH_metalloreg"/>
    <property type="match status" value="1"/>
</dbReference>
<keyword evidence="2" id="KW-0238">DNA-binding</keyword>
<protein>
    <submittedName>
        <fullName evidence="6">Metalloregulator ArsR/SmtB family transcription factor</fullName>
    </submittedName>
</protein>
<accession>A0AAF0FN32</accession>
<feature type="region of interest" description="Disordered" evidence="4">
    <location>
        <begin position="1"/>
        <end position="31"/>
    </location>
</feature>
<evidence type="ECO:0000256" key="1">
    <source>
        <dbReference type="ARBA" id="ARBA00023015"/>
    </source>
</evidence>
<keyword evidence="1" id="KW-0805">Transcription regulation</keyword>
<evidence type="ECO:0000256" key="4">
    <source>
        <dbReference type="SAM" id="MobiDB-lite"/>
    </source>
</evidence>
<evidence type="ECO:0000256" key="2">
    <source>
        <dbReference type="ARBA" id="ARBA00023125"/>
    </source>
</evidence>
<dbReference type="RefSeq" id="WP_004078610.1">
    <property type="nucleotide sequence ID" value="NZ_CP091092.1"/>
</dbReference>
<reference evidence="6" key="1">
    <citation type="submission" date="2022-01" db="EMBL/GenBank/DDBJ databases">
        <title>Complete genome of Methanomicrobium antiquum DSM 21220.</title>
        <authorList>
            <person name="Chen S.-C."/>
            <person name="You Y.-T."/>
            <person name="Zhou Y.-Z."/>
            <person name="Lai M.-C."/>
        </authorList>
    </citation>
    <scope>NUCLEOTIDE SEQUENCE</scope>
    <source>
        <strain evidence="6">DSM 21220</strain>
    </source>
</reference>
<dbReference type="InterPro" id="IPR011991">
    <property type="entry name" value="ArsR-like_HTH"/>
</dbReference>
<dbReference type="InterPro" id="IPR001845">
    <property type="entry name" value="HTH_ArsR_DNA-bd_dom"/>
</dbReference>
<dbReference type="Proteomes" id="UP001218895">
    <property type="component" value="Chromosome"/>
</dbReference>
<feature type="domain" description="HTH arsR-type" evidence="5">
    <location>
        <begin position="36"/>
        <end position="119"/>
    </location>
</feature>
<dbReference type="KEGG" id="manq:L1994_11290"/>
<dbReference type="SUPFAM" id="SSF46785">
    <property type="entry name" value="Winged helix' DNA-binding domain"/>
    <property type="match status" value="1"/>
</dbReference>
<dbReference type="InterPro" id="IPR036388">
    <property type="entry name" value="WH-like_DNA-bd_sf"/>
</dbReference>
<evidence type="ECO:0000313" key="6">
    <source>
        <dbReference type="EMBL" id="WFN36705.1"/>
    </source>
</evidence>
<dbReference type="GeneID" id="79950992"/>
<dbReference type="SMART" id="SM00418">
    <property type="entry name" value="HTH_ARSR"/>
    <property type="match status" value="1"/>
</dbReference>
<name>A0AAF0FN32_9EURY</name>
<dbReference type="PROSITE" id="PS50987">
    <property type="entry name" value="HTH_ARSR_2"/>
    <property type="match status" value="1"/>
</dbReference>
<sequence>MTDKIRGDAKSYGLPPEIESSLQKSGGIDGIVSKMPDEDTIGQICTLHHVLSDQNRMKILLMLSKQQLCVCVIRTVLDIADSKLSYHLSVLKENGLIFGEQQGNWIIYSLTDKGRALLP</sequence>
<dbReference type="PANTHER" id="PTHR43132">
    <property type="entry name" value="ARSENICAL RESISTANCE OPERON REPRESSOR ARSR-RELATED"/>
    <property type="match status" value="1"/>
</dbReference>